<comment type="similarity">
    <text evidence="7">Belongs to the RecR family.</text>
</comment>
<dbReference type="GO" id="GO:0003677">
    <property type="term" value="F:DNA binding"/>
    <property type="evidence" value="ECO:0007669"/>
    <property type="project" value="UniProtKB-UniRule"/>
</dbReference>
<dbReference type="Gene3D" id="3.40.1360.10">
    <property type="match status" value="1"/>
</dbReference>
<name>A0A2G9ZAR0_9BACT</name>
<dbReference type="GO" id="GO:0006281">
    <property type="term" value="P:DNA repair"/>
    <property type="evidence" value="ECO:0007669"/>
    <property type="project" value="UniProtKB-UniRule"/>
</dbReference>
<dbReference type="SUPFAM" id="SSF111304">
    <property type="entry name" value="Recombination protein RecR"/>
    <property type="match status" value="1"/>
</dbReference>
<evidence type="ECO:0000256" key="2">
    <source>
        <dbReference type="ARBA" id="ARBA00022763"/>
    </source>
</evidence>
<accession>A0A2G9ZAR0</accession>
<keyword evidence="4 7" id="KW-0862">Zinc</keyword>
<evidence type="ECO:0000256" key="3">
    <source>
        <dbReference type="ARBA" id="ARBA00022771"/>
    </source>
</evidence>
<comment type="caution">
    <text evidence="9">The sequence shown here is derived from an EMBL/GenBank/DDBJ whole genome shotgun (WGS) entry which is preliminary data.</text>
</comment>
<keyword evidence="5 7" id="KW-0233">DNA recombination</keyword>
<dbReference type="InterPro" id="IPR000093">
    <property type="entry name" value="DNA_Rcmb_RecR"/>
</dbReference>
<dbReference type="Pfam" id="PF21175">
    <property type="entry name" value="RecR_C"/>
    <property type="match status" value="1"/>
</dbReference>
<evidence type="ECO:0000313" key="9">
    <source>
        <dbReference type="EMBL" id="PIP29700.1"/>
    </source>
</evidence>
<keyword evidence="2 7" id="KW-0227">DNA damage</keyword>
<dbReference type="Pfam" id="PF13662">
    <property type="entry name" value="Toprim_4"/>
    <property type="match status" value="1"/>
</dbReference>
<dbReference type="GO" id="GO:0006310">
    <property type="term" value="P:DNA recombination"/>
    <property type="evidence" value="ECO:0007669"/>
    <property type="project" value="UniProtKB-UniRule"/>
</dbReference>
<gene>
    <name evidence="7" type="primary">recR</name>
    <name evidence="9" type="ORF">COX26_02710</name>
</gene>
<evidence type="ECO:0000256" key="1">
    <source>
        <dbReference type="ARBA" id="ARBA00022723"/>
    </source>
</evidence>
<keyword evidence="6 7" id="KW-0234">DNA repair</keyword>
<evidence type="ECO:0000256" key="7">
    <source>
        <dbReference type="HAMAP-Rule" id="MF_00017"/>
    </source>
</evidence>
<dbReference type="AlphaFoldDB" id="A0A2G9ZAR0"/>
<feature type="domain" description="Toprim" evidence="8">
    <location>
        <begin position="80"/>
        <end position="177"/>
    </location>
</feature>
<keyword evidence="1 7" id="KW-0479">Metal-binding</keyword>
<proteinExistence type="inferred from homology"/>
<sequence length="198" mass="21444">MLPASIKKFIEGFSKLPSLGPRLATRLAFYLLNLDRAELASLIDALGGLKRLNRCPRCFFFKEANAALCTICANPARATGTIAVVERETDLLAIEKTGKFGGQYLILGELPEKGIFESTHKLRLAALKRHIGEGGGHLKELIIALSPTSFGDFAADVIGQEFKGLAEKITRLGRGIPTGGEIEFADEETLSSALERRS</sequence>
<evidence type="ECO:0000259" key="8">
    <source>
        <dbReference type="PROSITE" id="PS50880"/>
    </source>
</evidence>
<comment type="caution">
    <text evidence="7">Lacks conserved residue(s) required for the propagation of feature annotation.</text>
</comment>
<evidence type="ECO:0000256" key="5">
    <source>
        <dbReference type="ARBA" id="ARBA00023172"/>
    </source>
</evidence>
<dbReference type="Proteomes" id="UP000228812">
    <property type="component" value="Unassembled WGS sequence"/>
</dbReference>
<reference evidence="9 10" key="1">
    <citation type="submission" date="2017-09" db="EMBL/GenBank/DDBJ databases">
        <title>Depth-based differentiation of microbial function through sediment-hosted aquifers and enrichment of novel symbionts in the deep terrestrial subsurface.</title>
        <authorList>
            <person name="Probst A.J."/>
            <person name="Ladd B."/>
            <person name="Jarett J.K."/>
            <person name="Geller-Mcgrath D.E."/>
            <person name="Sieber C.M."/>
            <person name="Emerson J.B."/>
            <person name="Anantharaman K."/>
            <person name="Thomas B.C."/>
            <person name="Malmstrom R."/>
            <person name="Stieglmeier M."/>
            <person name="Klingl A."/>
            <person name="Woyke T."/>
            <person name="Ryan C.M."/>
            <person name="Banfield J.F."/>
        </authorList>
    </citation>
    <scope>NUCLEOTIDE SEQUENCE [LARGE SCALE GENOMIC DNA]</scope>
    <source>
        <strain evidence="9">CG23_combo_of_CG06-09_8_20_14_all_54_14</strain>
    </source>
</reference>
<dbReference type="PANTHER" id="PTHR30446:SF0">
    <property type="entry name" value="RECOMBINATION PROTEIN RECR"/>
    <property type="match status" value="1"/>
</dbReference>
<dbReference type="HAMAP" id="MF_00017">
    <property type="entry name" value="RecR"/>
    <property type="match status" value="1"/>
</dbReference>
<dbReference type="GO" id="GO:0008270">
    <property type="term" value="F:zinc ion binding"/>
    <property type="evidence" value="ECO:0007669"/>
    <property type="project" value="UniProtKB-KW"/>
</dbReference>
<evidence type="ECO:0000256" key="4">
    <source>
        <dbReference type="ARBA" id="ARBA00022833"/>
    </source>
</evidence>
<dbReference type="EMBL" id="PCRZ01000047">
    <property type="protein sequence ID" value="PIP29700.1"/>
    <property type="molecule type" value="Genomic_DNA"/>
</dbReference>
<organism evidence="9 10">
    <name type="scientific">Candidatus Jorgensenbacteria bacterium CG23_combo_of_CG06-09_8_20_14_all_54_14</name>
    <dbReference type="NCBI Taxonomy" id="1974595"/>
    <lineage>
        <taxon>Bacteria</taxon>
        <taxon>Candidatus Joergenseniibacteriota</taxon>
    </lineage>
</organism>
<dbReference type="Gene3D" id="1.10.8.420">
    <property type="entry name" value="RecR Domain 1"/>
    <property type="match status" value="1"/>
</dbReference>
<dbReference type="InterPro" id="IPR006171">
    <property type="entry name" value="TOPRIM_dom"/>
</dbReference>
<dbReference type="InterPro" id="IPR023627">
    <property type="entry name" value="Rcmb_RecR"/>
</dbReference>
<comment type="function">
    <text evidence="7">May play a role in DNA repair. It seems to be involved in an RecBC-independent recombinational process of DNA repair. It may act with RecF and RecO.</text>
</comment>
<protein>
    <recommendedName>
        <fullName evidence="7">Recombination protein RecR</fullName>
    </recommendedName>
</protein>
<dbReference type="PANTHER" id="PTHR30446">
    <property type="entry name" value="RECOMBINATION PROTEIN RECR"/>
    <property type="match status" value="1"/>
</dbReference>
<dbReference type="Pfam" id="PF21176">
    <property type="entry name" value="RecR_HhH"/>
    <property type="match status" value="1"/>
</dbReference>
<keyword evidence="3 7" id="KW-0863">Zinc-finger</keyword>
<evidence type="ECO:0000313" key="10">
    <source>
        <dbReference type="Proteomes" id="UP000228812"/>
    </source>
</evidence>
<evidence type="ECO:0000256" key="6">
    <source>
        <dbReference type="ARBA" id="ARBA00023204"/>
    </source>
</evidence>
<dbReference type="PROSITE" id="PS50880">
    <property type="entry name" value="TOPRIM"/>
    <property type="match status" value="1"/>
</dbReference>